<proteinExistence type="predicted"/>
<evidence type="ECO:0000313" key="7">
    <source>
        <dbReference type="Proteomes" id="UP000067598"/>
    </source>
</evidence>
<reference evidence="6 8" key="2">
    <citation type="submission" date="2020-01" db="EMBL/GenBank/DDBJ databases">
        <title>Complete and circular genome sequences of six lactobacillus isolates from horses.</title>
        <authorList>
            <person name="Hassan H.M."/>
        </authorList>
    </citation>
    <scope>NUCLEOTIDE SEQUENCE [LARGE SCALE GENOMIC DNA]</scope>
    <source>
        <strain evidence="6 8">1D</strain>
    </source>
</reference>
<dbReference type="PANTHER" id="PTHR40661">
    <property type="match status" value="1"/>
</dbReference>
<dbReference type="SUPFAM" id="SSF47413">
    <property type="entry name" value="lambda repressor-like DNA-binding domains"/>
    <property type="match status" value="2"/>
</dbReference>
<dbReference type="Gene3D" id="1.10.260.40">
    <property type="entry name" value="lambda repressor-like DNA-binding domains"/>
    <property type="match status" value="2"/>
</dbReference>
<keyword evidence="1" id="KW-0805">Transcription regulation</keyword>
<gene>
    <name evidence="5" type="ORF">AEL95_02045</name>
    <name evidence="6" type="ORF">GTO85_02575</name>
</gene>
<dbReference type="GO" id="GO:0003677">
    <property type="term" value="F:DNA binding"/>
    <property type="evidence" value="ECO:0007669"/>
    <property type="project" value="UniProtKB-KW"/>
</dbReference>
<protein>
    <submittedName>
        <fullName evidence="6">Helix-turn-helix domain-containing protein</fullName>
    </submittedName>
</protein>
<evidence type="ECO:0000313" key="5">
    <source>
        <dbReference type="EMBL" id="KWU04647.1"/>
    </source>
</evidence>
<feature type="domain" description="HTH cro/C1-type" evidence="4">
    <location>
        <begin position="114"/>
        <end position="168"/>
    </location>
</feature>
<dbReference type="AlphaFoldDB" id="A0A109DFY2"/>
<evidence type="ECO:0000313" key="8">
    <source>
        <dbReference type="Proteomes" id="UP000510660"/>
    </source>
</evidence>
<evidence type="ECO:0000256" key="2">
    <source>
        <dbReference type="ARBA" id="ARBA00023125"/>
    </source>
</evidence>
<dbReference type="PROSITE" id="PS50943">
    <property type="entry name" value="HTH_CROC1"/>
    <property type="match status" value="2"/>
</dbReference>
<dbReference type="Proteomes" id="UP000067598">
    <property type="component" value="Unassembled WGS sequence"/>
</dbReference>
<keyword evidence="3" id="KW-0804">Transcription</keyword>
<keyword evidence="2" id="KW-0238">DNA-binding</keyword>
<feature type="domain" description="HTH cro/C1-type" evidence="4">
    <location>
        <begin position="30"/>
        <end position="84"/>
    </location>
</feature>
<dbReference type="CDD" id="cd00093">
    <property type="entry name" value="HTH_XRE"/>
    <property type="match status" value="2"/>
</dbReference>
<dbReference type="Pfam" id="PF01381">
    <property type="entry name" value="HTH_3"/>
    <property type="match status" value="2"/>
</dbReference>
<dbReference type="SMART" id="SM00530">
    <property type="entry name" value="HTH_XRE"/>
    <property type="match status" value="2"/>
</dbReference>
<sequence length="210" mass="23380">MIQSVFFIFRGNIMKDKLKQSVIAITSANLKRLLFNQKLTQRELSALTGIPIPSINRYYLGNGAIPQNNLIKIAKALHVNPNEIDPSYQPTQDFLANLAKKTDDPELNFRIDSLKQLIQASNLSVKELADKLNLKPITVYKWLAGVNTPTKENIAKLAALFNVSVESLADISTNLTPQQTKILNVLPTDLTDQQTDLIISLIKSVLENAN</sequence>
<reference evidence="5 7" key="1">
    <citation type="journal article" date="2016" name="Microbiology (Mosc.)">
        <title>Comparison of Lactobacillus crispatus isolates from Lactobacillus-dominated vaginal microbiomes with isolates from microbiomes containing bacterial vaginosis-associated bacteria.</title>
        <authorList>
            <person name="Abdelmaksoud A.A."/>
            <person name="Koparde V.N."/>
            <person name="Sheth N.U."/>
            <person name="Serrano M.G."/>
            <person name="Glascock A.L."/>
            <person name="Fettweis J.M."/>
            <person name="Strauss Iii J.F."/>
            <person name="Buck G.A."/>
            <person name="Jefferson K.K."/>
        </authorList>
    </citation>
    <scope>NUCLEOTIDE SEQUENCE [LARGE SCALE GENOMIC DNA]</scope>
    <source>
        <strain evidence="5 7">VMC3</strain>
    </source>
</reference>
<evidence type="ECO:0000256" key="1">
    <source>
        <dbReference type="ARBA" id="ARBA00023015"/>
    </source>
</evidence>
<dbReference type="EMBL" id="LJGP01000007">
    <property type="protein sequence ID" value="KWU04647.1"/>
    <property type="molecule type" value="Genomic_DNA"/>
</dbReference>
<organism evidence="5 7">
    <name type="scientific">Lactobacillus crispatus</name>
    <dbReference type="NCBI Taxonomy" id="47770"/>
    <lineage>
        <taxon>Bacteria</taxon>
        <taxon>Bacillati</taxon>
        <taxon>Bacillota</taxon>
        <taxon>Bacilli</taxon>
        <taxon>Lactobacillales</taxon>
        <taxon>Lactobacillaceae</taxon>
        <taxon>Lactobacillus</taxon>
    </lineage>
</organism>
<accession>A0A109DFY2</accession>
<dbReference type="EMBL" id="CP047415">
    <property type="protein sequence ID" value="QLL73334.1"/>
    <property type="molecule type" value="Genomic_DNA"/>
</dbReference>
<dbReference type="PANTHER" id="PTHR40661:SF3">
    <property type="entry name" value="FELS-1 PROPHAGE TRANSCRIPTIONAL REGULATOR"/>
    <property type="match status" value="1"/>
</dbReference>
<dbReference type="InterPro" id="IPR010982">
    <property type="entry name" value="Lambda_DNA-bd_dom_sf"/>
</dbReference>
<evidence type="ECO:0000256" key="3">
    <source>
        <dbReference type="ARBA" id="ARBA00023163"/>
    </source>
</evidence>
<dbReference type="InterPro" id="IPR001387">
    <property type="entry name" value="Cro/C1-type_HTH"/>
</dbReference>
<evidence type="ECO:0000259" key="4">
    <source>
        <dbReference type="PROSITE" id="PS50943"/>
    </source>
</evidence>
<dbReference type="Proteomes" id="UP000510660">
    <property type="component" value="Chromosome"/>
</dbReference>
<dbReference type="PATRIC" id="fig|47770.28.peg.1974"/>
<evidence type="ECO:0000313" key="6">
    <source>
        <dbReference type="EMBL" id="QLL73334.1"/>
    </source>
</evidence>
<name>A0A109DFY2_9LACO</name>